<proteinExistence type="predicted"/>
<name>A0A397JQA7_9GLOM</name>
<keyword evidence="2" id="KW-1185">Reference proteome</keyword>
<dbReference type="AlphaFoldDB" id="A0A397JQA7"/>
<organism evidence="1 2">
    <name type="scientific">Diversispora epigaea</name>
    <dbReference type="NCBI Taxonomy" id="1348612"/>
    <lineage>
        <taxon>Eukaryota</taxon>
        <taxon>Fungi</taxon>
        <taxon>Fungi incertae sedis</taxon>
        <taxon>Mucoromycota</taxon>
        <taxon>Glomeromycotina</taxon>
        <taxon>Glomeromycetes</taxon>
        <taxon>Diversisporales</taxon>
        <taxon>Diversisporaceae</taxon>
        <taxon>Diversispora</taxon>
    </lineage>
</organism>
<comment type="caution">
    <text evidence="1">The sequence shown here is derived from an EMBL/GenBank/DDBJ whole genome shotgun (WGS) entry which is preliminary data.</text>
</comment>
<sequence length="195" mass="23482">MQEYYNNGSAESIGLEQVYNYFWTIPNIDIYVATVPDRMHYLDLGLFRYQIEYTKELLGKSEFRDLMKVMVFVVDNLLNKDLSEVYVRWNRMYLMSRFERFTESDLENFQIAINEWADLFITLFWNCSSGMKMPKLHSWIYHIVDAIRDFGAINGYTTETYESLHKTYVKIPYRLSNKKDVEMQIMKNIIKKFNI</sequence>
<accession>A0A397JQA7</accession>
<dbReference type="EMBL" id="PQFF01000017">
    <property type="protein sequence ID" value="RHZ89038.1"/>
    <property type="molecule type" value="Genomic_DNA"/>
</dbReference>
<dbReference type="STRING" id="1348612.A0A397JQA7"/>
<evidence type="ECO:0000313" key="1">
    <source>
        <dbReference type="EMBL" id="RHZ89038.1"/>
    </source>
</evidence>
<gene>
    <name evidence="1" type="ORF">Glove_19g159</name>
</gene>
<dbReference type="OrthoDB" id="3240046at2759"/>
<protein>
    <submittedName>
        <fullName evidence="1">Uncharacterized protein</fullName>
    </submittedName>
</protein>
<reference evidence="1 2" key="1">
    <citation type="submission" date="2018-08" db="EMBL/GenBank/DDBJ databases">
        <title>Genome and evolution of the arbuscular mycorrhizal fungus Diversispora epigaea (formerly Glomus versiforme) and its bacterial endosymbionts.</title>
        <authorList>
            <person name="Sun X."/>
            <person name="Fei Z."/>
            <person name="Harrison M."/>
        </authorList>
    </citation>
    <scope>NUCLEOTIDE SEQUENCE [LARGE SCALE GENOMIC DNA]</scope>
    <source>
        <strain evidence="1 2">IT104</strain>
    </source>
</reference>
<dbReference type="Proteomes" id="UP000266861">
    <property type="component" value="Unassembled WGS sequence"/>
</dbReference>
<evidence type="ECO:0000313" key="2">
    <source>
        <dbReference type="Proteomes" id="UP000266861"/>
    </source>
</evidence>